<dbReference type="InterPro" id="IPR002401">
    <property type="entry name" value="Cyt_P450_E_grp-I"/>
</dbReference>
<organism evidence="8 9">
    <name type="scientific">Cirrhinus molitorella</name>
    <name type="common">mud carp</name>
    <dbReference type="NCBI Taxonomy" id="172907"/>
    <lineage>
        <taxon>Eukaryota</taxon>
        <taxon>Metazoa</taxon>
        <taxon>Chordata</taxon>
        <taxon>Craniata</taxon>
        <taxon>Vertebrata</taxon>
        <taxon>Euteleostomi</taxon>
        <taxon>Actinopterygii</taxon>
        <taxon>Neopterygii</taxon>
        <taxon>Teleostei</taxon>
        <taxon>Ostariophysi</taxon>
        <taxon>Cypriniformes</taxon>
        <taxon>Cyprinidae</taxon>
        <taxon>Labeoninae</taxon>
        <taxon>Labeonini</taxon>
        <taxon>Cirrhinus</taxon>
    </lineage>
</organism>
<keyword evidence="2 7" id="KW-0349">Heme</keyword>
<keyword evidence="9" id="KW-1185">Reference proteome</keyword>
<reference evidence="8 9" key="1">
    <citation type="submission" date="2023-09" db="EMBL/GenBank/DDBJ databases">
        <authorList>
            <person name="Wang M."/>
        </authorList>
    </citation>
    <scope>NUCLEOTIDE SEQUENCE [LARGE SCALE GENOMIC DNA]</scope>
    <source>
        <strain evidence="8">GT-2023</strain>
        <tissue evidence="8">Liver</tissue>
    </source>
</reference>
<protein>
    <submittedName>
        <fullName evidence="8">Uncharacterized protein</fullName>
    </submittedName>
</protein>
<dbReference type="PANTHER" id="PTHR24289:SF19">
    <property type="entry name" value="CYTOCHROME P450 FAMILY 17 POLYPEPTIDE 2"/>
    <property type="match status" value="1"/>
</dbReference>
<evidence type="ECO:0000256" key="1">
    <source>
        <dbReference type="ARBA" id="ARBA00010617"/>
    </source>
</evidence>
<evidence type="ECO:0000313" key="8">
    <source>
        <dbReference type="EMBL" id="KAL1249236.1"/>
    </source>
</evidence>
<dbReference type="Proteomes" id="UP001558613">
    <property type="component" value="Unassembled WGS sequence"/>
</dbReference>
<proteinExistence type="inferred from homology"/>
<evidence type="ECO:0000256" key="5">
    <source>
        <dbReference type="ARBA" id="ARBA00023004"/>
    </source>
</evidence>
<evidence type="ECO:0000256" key="6">
    <source>
        <dbReference type="ARBA" id="ARBA00023033"/>
    </source>
</evidence>
<dbReference type="InterPro" id="IPR036396">
    <property type="entry name" value="Cyt_P450_sf"/>
</dbReference>
<dbReference type="PROSITE" id="PS00086">
    <property type="entry name" value="CYTOCHROME_P450"/>
    <property type="match status" value="1"/>
</dbReference>
<keyword evidence="6 7" id="KW-0503">Monooxygenase</keyword>
<evidence type="ECO:0000256" key="3">
    <source>
        <dbReference type="ARBA" id="ARBA00022723"/>
    </source>
</evidence>
<evidence type="ECO:0000256" key="2">
    <source>
        <dbReference type="ARBA" id="ARBA00022617"/>
    </source>
</evidence>
<name>A0ABR3LB66_9TELE</name>
<dbReference type="PRINTS" id="PR00463">
    <property type="entry name" value="EP450I"/>
</dbReference>
<dbReference type="InterPro" id="IPR017972">
    <property type="entry name" value="Cyt_P450_CS"/>
</dbReference>
<evidence type="ECO:0000313" key="9">
    <source>
        <dbReference type="Proteomes" id="UP001558613"/>
    </source>
</evidence>
<comment type="caution">
    <text evidence="8">The sequence shown here is derived from an EMBL/GenBank/DDBJ whole genome shotgun (WGS) entry which is preliminary data.</text>
</comment>
<evidence type="ECO:0000256" key="7">
    <source>
        <dbReference type="RuleBase" id="RU000461"/>
    </source>
</evidence>
<sequence length="98" mass="11025">MFVKHLIIKHASFVNFTERFLDSSGKRVTPGSFLPFGAGPRVCVGESLARIELFLFASRLLQRFHFSVPPGASLPDLQGRFGVVLQPQRYSVRVTPRH</sequence>
<dbReference type="EMBL" id="JAYMGO010000023">
    <property type="protein sequence ID" value="KAL1249236.1"/>
    <property type="molecule type" value="Genomic_DNA"/>
</dbReference>
<evidence type="ECO:0000256" key="4">
    <source>
        <dbReference type="ARBA" id="ARBA00023002"/>
    </source>
</evidence>
<dbReference type="PRINTS" id="PR00385">
    <property type="entry name" value="P450"/>
</dbReference>
<accession>A0ABR3LB66</accession>
<dbReference type="Pfam" id="PF00067">
    <property type="entry name" value="p450"/>
    <property type="match status" value="1"/>
</dbReference>
<keyword evidence="5 7" id="KW-0408">Iron</keyword>
<keyword evidence="3 7" id="KW-0479">Metal-binding</keyword>
<gene>
    <name evidence="8" type="ORF">QQF64_020241</name>
</gene>
<keyword evidence="4 7" id="KW-0560">Oxidoreductase</keyword>
<dbReference type="SUPFAM" id="SSF48264">
    <property type="entry name" value="Cytochrome P450"/>
    <property type="match status" value="1"/>
</dbReference>
<dbReference type="PANTHER" id="PTHR24289">
    <property type="entry name" value="STEROID 17-ALPHA-HYDROXYLASE/17,20 LYASE"/>
    <property type="match status" value="1"/>
</dbReference>
<dbReference type="InterPro" id="IPR001128">
    <property type="entry name" value="Cyt_P450"/>
</dbReference>
<comment type="similarity">
    <text evidence="1 7">Belongs to the cytochrome P450 family.</text>
</comment>
<dbReference type="Gene3D" id="1.10.630.10">
    <property type="entry name" value="Cytochrome P450"/>
    <property type="match status" value="1"/>
</dbReference>